<feature type="compositionally biased region" description="Polar residues" evidence="1">
    <location>
        <begin position="319"/>
        <end position="330"/>
    </location>
</feature>
<evidence type="ECO:0000256" key="1">
    <source>
        <dbReference type="SAM" id="MobiDB-lite"/>
    </source>
</evidence>
<dbReference type="STRING" id="6832.A0A553NP29"/>
<feature type="region of interest" description="Disordered" evidence="1">
    <location>
        <begin position="152"/>
        <end position="186"/>
    </location>
</feature>
<evidence type="ECO:0000313" key="3">
    <source>
        <dbReference type="EMBL" id="TRY67157.1"/>
    </source>
</evidence>
<feature type="non-terminal residue" evidence="3">
    <location>
        <position position="1"/>
    </location>
</feature>
<evidence type="ECO:0000259" key="2">
    <source>
        <dbReference type="PROSITE" id="PS50041"/>
    </source>
</evidence>
<keyword evidence="4" id="KW-1185">Reference proteome</keyword>
<reference evidence="3 4" key="1">
    <citation type="journal article" date="2018" name="Nat. Ecol. Evol.">
        <title>Genomic signatures of mitonuclear coevolution across populations of Tigriopus californicus.</title>
        <authorList>
            <person name="Barreto F.S."/>
            <person name="Watson E.T."/>
            <person name="Lima T.G."/>
            <person name="Willett C.S."/>
            <person name="Edmands S."/>
            <person name="Li W."/>
            <person name="Burton R.S."/>
        </authorList>
    </citation>
    <scope>NUCLEOTIDE SEQUENCE [LARGE SCALE GENOMIC DNA]</scope>
    <source>
        <strain evidence="3 4">San Diego</strain>
    </source>
</reference>
<gene>
    <name evidence="3" type="ORF">TCAL_15798</name>
</gene>
<dbReference type="Gene3D" id="3.10.100.10">
    <property type="entry name" value="Mannose-Binding Protein A, subunit A"/>
    <property type="match status" value="1"/>
</dbReference>
<dbReference type="Pfam" id="PF00059">
    <property type="entry name" value="Lectin_C"/>
    <property type="match status" value="1"/>
</dbReference>
<feature type="region of interest" description="Disordered" evidence="1">
    <location>
        <begin position="358"/>
        <end position="427"/>
    </location>
</feature>
<dbReference type="Proteomes" id="UP000318571">
    <property type="component" value="Chromosome 4"/>
</dbReference>
<sequence>GQPPITSSTRDVSKDPWILPDVTSPVFLRFFDQKLIWIEAEKVCQNHLGHLVADGNGNEAFLRDFLSALDISNEIWIGPYQDFPIARSQGSDDLTSTFEAAPNFMDERTPIRSTLSVRPDWNDEENDLNKMCVSINPSSGYRWNTRFCNGPDRAMFPPTSQPESPLSFSSSTKPGPSLGGDGSDPSDLLHPVFQDISYFPHNDSVQVSFQCRSNNGRTNGTIRVRTCSLEGTLASVKSRVDYPHEPSLFALRARSSSLQRSKSGTDSSFASLLCANEEAVTPKTSDQDQDPESIATQGRVRLKRDDDSATAKNVPFKTETPSSSGLSSILQPKHPNIWTKVGIRLPERSEDAKWKSLLDQTRNTQSIPLSSSAERPSTSKEEQKLQRPRRGQPPISEVFRNGNSATRQGRFLKFLPKNKANKTRPLT</sequence>
<feature type="compositionally biased region" description="Low complexity" evidence="1">
    <location>
        <begin position="161"/>
        <end position="176"/>
    </location>
</feature>
<organism evidence="3 4">
    <name type="scientific">Tigriopus californicus</name>
    <name type="common">Marine copepod</name>
    <dbReference type="NCBI Taxonomy" id="6832"/>
    <lineage>
        <taxon>Eukaryota</taxon>
        <taxon>Metazoa</taxon>
        <taxon>Ecdysozoa</taxon>
        <taxon>Arthropoda</taxon>
        <taxon>Crustacea</taxon>
        <taxon>Multicrustacea</taxon>
        <taxon>Hexanauplia</taxon>
        <taxon>Copepoda</taxon>
        <taxon>Harpacticoida</taxon>
        <taxon>Harpacticidae</taxon>
        <taxon>Tigriopus</taxon>
    </lineage>
</organism>
<dbReference type="EMBL" id="VCGU01000011">
    <property type="protein sequence ID" value="TRY67157.1"/>
    <property type="molecule type" value="Genomic_DNA"/>
</dbReference>
<dbReference type="AlphaFoldDB" id="A0A553NP29"/>
<dbReference type="InterPro" id="IPR016186">
    <property type="entry name" value="C-type_lectin-like/link_sf"/>
</dbReference>
<evidence type="ECO:0000313" key="4">
    <source>
        <dbReference type="Proteomes" id="UP000318571"/>
    </source>
</evidence>
<feature type="non-terminal residue" evidence="3">
    <location>
        <position position="427"/>
    </location>
</feature>
<dbReference type="InterPro" id="IPR001304">
    <property type="entry name" value="C-type_lectin-like"/>
</dbReference>
<dbReference type="CDD" id="cd00037">
    <property type="entry name" value="CLECT"/>
    <property type="match status" value="1"/>
</dbReference>
<feature type="domain" description="C-type lectin" evidence="2">
    <location>
        <begin position="30"/>
        <end position="149"/>
    </location>
</feature>
<comment type="caution">
    <text evidence="3">The sequence shown here is derived from an EMBL/GenBank/DDBJ whole genome shotgun (WGS) entry which is preliminary data.</text>
</comment>
<protein>
    <recommendedName>
        <fullName evidence="2">C-type lectin domain-containing protein</fullName>
    </recommendedName>
</protein>
<feature type="region of interest" description="Disordered" evidence="1">
    <location>
        <begin position="280"/>
        <end position="331"/>
    </location>
</feature>
<dbReference type="PROSITE" id="PS50041">
    <property type="entry name" value="C_TYPE_LECTIN_2"/>
    <property type="match status" value="1"/>
</dbReference>
<accession>A0A553NP29</accession>
<dbReference type="SUPFAM" id="SSF56436">
    <property type="entry name" value="C-type lectin-like"/>
    <property type="match status" value="1"/>
</dbReference>
<name>A0A553NP29_TIGCA</name>
<feature type="compositionally biased region" description="Polar residues" evidence="1">
    <location>
        <begin position="358"/>
        <end position="376"/>
    </location>
</feature>
<proteinExistence type="predicted"/>
<dbReference type="InterPro" id="IPR016187">
    <property type="entry name" value="CTDL_fold"/>
</dbReference>